<dbReference type="GO" id="GO:0008234">
    <property type="term" value="F:cysteine-type peptidase activity"/>
    <property type="evidence" value="ECO:0007669"/>
    <property type="project" value="InterPro"/>
</dbReference>
<dbReference type="PANTHER" id="PTHR12411">
    <property type="entry name" value="CYSTEINE PROTEASE FAMILY C1-RELATED"/>
    <property type="match status" value="1"/>
</dbReference>
<comment type="cofactor">
    <cofactor evidence="1">
        <name>chloride</name>
        <dbReference type="ChEBI" id="CHEBI:17996"/>
    </cofactor>
</comment>
<dbReference type="PRINTS" id="PR00705">
    <property type="entry name" value="PAPAIN"/>
</dbReference>
<dbReference type="InterPro" id="IPR013128">
    <property type="entry name" value="Peptidase_C1A"/>
</dbReference>
<proteinExistence type="inferred from homology"/>
<dbReference type="Proteomes" id="UP000515158">
    <property type="component" value="Unplaced"/>
</dbReference>
<dbReference type="InterPro" id="IPR025660">
    <property type="entry name" value="Pept_his_AS"/>
</dbReference>
<dbReference type="OrthoDB" id="3789175at2759"/>
<evidence type="ECO:0000313" key="6">
    <source>
        <dbReference type="RefSeq" id="XP_034247774.1"/>
    </source>
</evidence>
<dbReference type="SMART" id="SM00645">
    <property type="entry name" value="Pept_C1"/>
    <property type="match status" value="1"/>
</dbReference>
<sequence>MSRWFAFLLAAALVAGAAADTPANCTSEDVVGKWTLWRSMRAVKPGTDCAQDPVWAGLPWLHSVYVDLLLPNKAVDEFGNEGSWTMVHNQGVHIDVNGRTYFGYFAYSKDGRKITSYCQMVGRGLSHDVNMRHWACFYGQKSGYAHSKTHDDVLQPHGPLEGHLTKEDHQRVVAAVNARTQLWKAELHEPFSTLSAEDLLRVRGGRNSWTGPRPRAAPATPEQLRAAELLPPAFDWRDVNGVGYVSPVRDQGSCGSSYAFSSVGMMEARLRIRVNNTRTLSLSPQDVVSCSGLSQGCDGGIPFLIGGRYAQDYGMVPEQFAPYTGRDSACPRELCDRVYAASYEYIGGYYGACNEAAMKLALVRRGPLSVSLKVHPDFIHYKTGVYHRVTLDSDLELTPDLEVHHAVLLVGYGVDAQSGEKYWAVKNSWGRDWGEDGFFRIRRGQDEVGIESLGMEAEPIPF</sequence>
<keyword evidence="3" id="KW-0732">Signal</keyword>
<evidence type="ECO:0000256" key="3">
    <source>
        <dbReference type="SAM" id="SignalP"/>
    </source>
</evidence>
<dbReference type="KEGG" id="tpal:117649276"/>
<name>A0A6P8ZRK7_THRPL</name>
<organism evidence="6">
    <name type="scientific">Thrips palmi</name>
    <name type="common">Melon thrips</name>
    <dbReference type="NCBI Taxonomy" id="161013"/>
    <lineage>
        <taxon>Eukaryota</taxon>
        <taxon>Metazoa</taxon>
        <taxon>Ecdysozoa</taxon>
        <taxon>Arthropoda</taxon>
        <taxon>Hexapoda</taxon>
        <taxon>Insecta</taxon>
        <taxon>Pterygota</taxon>
        <taxon>Neoptera</taxon>
        <taxon>Paraneoptera</taxon>
        <taxon>Thysanoptera</taxon>
        <taxon>Terebrantia</taxon>
        <taxon>Thripoidea</taxon>
        <taxon>Thripidae</taxon>
        <taxon>Thrips</taxon>
    </lineage>
</organism>
<evidence type="ECO:0000313" key="5">
    <source>
        <dbReference type="Proteomes" id="UP000515158"/>
    </source>
</evidence>
<evidence type="ECO:0000259" key="4">
    <source>
        <dbReference type="SMART" id="SM00645"/>
    </source>
</evidence>
<dbReference type="Gene3D" id="2.40.128.80">
    <property type="entry name" value="Cathepsin C, exclusion domain"/>
    <property type="match status" value="1"/>
</dbReference>
<protein>
    <submittedName>
        <fullName evidence="6">Dipeptidyl peptidase 1-like</fullName>
    </submittedName>
</protein>
<keyword evidence="5" id="KW-1185">Reference proteome</keyword>
<dbReference type="InterPro" id="IPR014882">
    <property type="entry name" value="CathepsinC_exc"/>
</dbReference>
<dbReference type="AlphaFoldDB" id="A0A6P8ZRK7"/>
<dbReference type="Pfam" id="PF08773">
    <property type="entry name" value="CathepsinC_exc"/>
    <property type="match status" value="1"/>
</dbReference>
<dbReference type="InParanoid" id="A0A6P8ZRK7"/>
<dbReference type="Pfam" id="PF00112">
    <property type="entry name" value="Peptidase_C1"/>
    <property type="match status" value="1"/>
</dbReference>
<dbReference type="InterPro" id="IPR036496">
    <property type="entry name" value="CathepsinC_exc_dom_sf"/>
</dbReference>
<dbReference type="InterPro" id="IPR038765">
    <property type="entry name" value="Papain-like_cys_pep_sf"/>
</dbReference>
<dbReference type="InterPro" id="IPR000668">
    <property type="entry name" value="Peptidase_C1A_C"/>
</dbReference>
<feature type="chain" id="PRO_5028324751" evidence="3">
    <location>
        <begin position="20"/>
        <end position="462"/>
    </location>
</feature>
<dbReference type="Gene3D" id="3.90.70.10">
    <property type="entry name" value="Cysteine proteinases"/>
    <property type="match status" value="1"/>
</dbReference>
<dbReference type="PROSITE" id="PS00639">
    <property type="entry name" value="THIOL_PROTEASE_HIS"/>
    <property type="match status" value="1"/>
</dbReference>
<dbReference type="GO" id="GO:0006508">
    <property type="term" value="P:proteolysis"/>
    <property type="evidence" value="ECO:0007669"/>
    <property type="project" value="InterPro"/>
</dbReference>
<accession>A0A6P8ZRK7</accession>
<feature type="signal peptide" evidence="3">
    <location>
        <begin position="1"/>
        <end position="19"/>
    </location>
</feature>
<dbReference type="SUPFAM" id="SSF75001">
    <property type="entry name" value="Dipeptidyl peptidase I (cathepsin C), exclusion domain"/>
    <property type="match status" value="1"/>
</dbReference>
<evidence type="ECO:0000256" key="1">
    <source>
        <dbReference type="ARBA" id="ARBA00001923"/>
    </source>
</evidence>
<comment type="similarity">
    <text evidence="2">Belongs to the peptidase C1 family.</text>
</comment>
<evidence type="ECO:0000256" key="2">
    <source>
        <dbReference type="ARBA" id="ARBA00008455"/>
    </source>
</evidence>
<gene>
    <name evidence="6" type="primary">LOC117649276</name>
</gene>
<dbReference type="GeneID" id="117649276"/>
<dbReference type="RefSeq" id="XP_034247774.1">
    <property type="nucleotide sequence ID" value="XM_034391883.1"/>
</dbReference>
<reference evidence="6" key="1">
    <citation type="submission" date="2025-08" db="UniProtKB">
        <authorList>
            <consortium name="RefSeq"/>
        </authorList>
    </citation>
    <scope>IDENTIFICATION</scope>
    <source>
        <tissue evidence="6">Total insect</tissue>
    </source>
</reference>
<feature type="domain" description="Peptidase C1A papain C-terminal" evidence="4">
    <location>
        <begin position="230"/>
        <end position="458"/>
    </location>
</feature>
<dbReference type="SUPFAM" id="SSF54001">
    <property type="entry name" value="Cysteine proteinases"/>
    <property type="match status" value="1"/>
</dbReference>